<dbReference type="GO" id="GO:0098797">
    <property type="term" value="C:plasma membrane protein complex"/>
    <property type="evidence" value="ECO:0007669"/>
    <property type="project" value="TreeGrafter"/>
</dbReference>
<accession>A0A2U1F790</accession>
<comment type="subcellular location">
    <subcellularLocation>
        <location evidence="1">Cell inner membrane</location>
        <topology evidence="1">Single-pass membrane protein</topology>
        <orientation evidence="1">Periplasmic side</orientation>
    </subcellularLocation>
</comment>
<dbReference type="Proteomes" id="UP000245462">
    <property type="component" value="Unassembled WGS sequence"/>
</dbReference>
<keyword evidence="13" id="KW-1185">Reference proteome</keyword>
<dbReference type="RefSeq" id="WP_243405685.1">
    <property type="nucleotide sequence ID" value="NZ_QEKY01000016.1"/>
</dbReference>
<feature type="transmembrane region" description="Helical" evidence="10">
    <location>
        <begin position="6"/>
        <end position="26"/>
    </location>
</feature>
<dbReference type="PANTHER" id="PTHR33446">
    <property type="entry name" value="PROTEIN TONB-RELATED"/>
    <property type="match status" value="1"/>
</dbReference>
<comment type="caution">
    <text evidence="12">The sequence shown here is derived from an EMBL/GenBank/DDBJ whole genome shotgun (WGS) entry which is preliminary data.</text>
</comment>
<dbReference type="Gene3D" id="3.30.1150.10">
    <property type="match status" value="1"/>
</dbReference>
<dbReference type="GO" id="GO:0031992">
    <property type="term" value="F:energy transducer activity"/>
    <property type="evidence" value="ECO:0007669"/>
    <property type="project" value="TreeGrafter"/>
</dbReference>
<evidence type="ECO:0000256" key="6">
    <source>
        <dbReference type="ARBA" id="ARBA00022692"/>
    </source>
</evidence>
<proteinExistence type="inferred from homology"/>
<evidence type="ECO:0000256" key="3">
    <source>
        <dbReference type="ARBA" id="ARBA00022448"/>
    </source>
</evidence>
<evidence type="ECO:0000259" key="11">
    <source>
        <dbReference type="PROSITE" id="PS52015"/>
    </source>
</evidence>
<comment type="similarity">
    <text evidence="2">Belongs to the TonB family.</text>
</comment>
<reference evidence="12 13" key="1">
    <citation type="submission" date="2018-04" db="EMBL/GenBank/DDBJ databases">
        <title>Genomic Encyclopedia of Type Strains, Phase IV (KMG-IV): sequencing the most valuable type-strain genomes for metagenomic binning, comparative biology and taxonomic classification.</title>
        <authorList>
            <person name="Goeker M."/>
        </authorList>
    </citation>
    <scope>NUCLEOTIDE SEQUENCE [LARGE SCALE GENOMIC DNA]</scope>
    <source>
        <strain evidence="12 13">DSM 28520</strain>
    </source>
</reference>
<dbReference type="InterPro" id="IPR051045">
    <property type="entry name" value="TonB-dependent_transducer"/>
</dbReference>
<dbReference type="NCBIfam" id="TIGR01352">
    <property type="entry name" value="tonB_Cterm"/>
    <property type="match status" value="1"/>
</dbReference>
<keyword evidence="3" id="KW-0813">Transport</keyword>
<keyword evidence="9 10" id="KW-0472">Membrane</keyword>
<feature type="transmembrane region" description="Helical" evidence="10">
    <location>
        <begin position="106"/>
        <end position="126"/>
    </location>
</feature>
<dbReference type="InterPro" id="IPR037682">
    <property type="entry name" value="TonB_C"/>
</dbReference>
<dbReference type="EMBL" id="QEKY01000016">
    <property type="protein sequence ID" value="PVZ08022.1"/>
    <property type="molecule type" value="Genomic_DNA"/>
</dbReference>
<name>A0A2U1F790_9PORP</name>
<dbReference type="AlphaFoldDB" id="A0A2U1F790"/>
<dbReference type="SUPFAM" id="SSF74653">
    <property type="entry name" value="TolA/TonB C-terminal domain"/>
    <property type="match status" value="1"/>
</dbReference>
<dbReference type="PANTHER" id="PTHR33446:SF2">
    <property type="entry name" value="PROTEIN TONB"/>
    <property type="match status" value="1"/>
</dbReference>
<evidence type="ECO:0000256" key="10">
    <source>
        <dbReference type="SAM" id="Phobius"/>
    </source>
</evidence>
<sequence>MSYALVPYLLLVSVGVALFWSFERLILHANTISSLRRAYYLTALVSVWMLPIIGLLLPSIEVLSAPSAQMEEVVLRTIGVTVVGEGGADLRQDTVPWVEIVARYSLLVWLAGVLLLSVRLGVRLCALRKLLGSMRRVEVDAGVVYVSSRIHAPFSFWGRIYVPALLTEHPSFRNVFIHEREHVRQKHHWDVLLAELSSILLWFNPFVWLIRADLRRNLEYLADRAVLRSGSNSRDYQYELLGMTMSATAGPLSCSYNINDLKERIKMMNKSKSKRAAGASYLVALPLAALMLMGGNMVWANDDVAVVTSEKSETSVAPAEMLRDEPAEALVSQPQQPSKPVREVKEFTEGILPSFPGGNEALMKFLCENLVYPKEAQDKGISGRVIVTFVVEEDGSLSDVQVAKSASPILAAEAVRVVRSMPKWIPAEDKGKKIAVRASLPVSFKLQSKTAKKK</sequence>
<dbReference type="PROSITE" id="PS52015">
    <property type="entry name" value="TONB_CTD"/>
    <property type="match status" value="1"/>
</dbReference>
<evidence type="ECO:0000256" key="2">
    <source>
        <dbReference type="ARBA" id="ARBA00006555"/>
    </source>
</evidence>
<dbReference type="GeneID" id="94551315"/>
<dbReference type="GO" id="GO:0055085">
    <property type="term" value="P:transmembrane transport"/>
    <property type="evidence" value="ECO:0007669"/>
    <property type="project" value="InterPro"/>
</dbReference>
<evidence type="ECO:0000256" key="7">
    <source>
        <dbReference type="ARBA" id="ARBA00022927"/>
    </source>
</evidence>
<evidence type="ECO:0000313" key="13">
    <source>
        <dbReference type="Proteomes" id="UP000245462"/>
    </source>
</evidence>
<dbReference type="Pfam" id="PF03544">
    <property type="entry name" value="TonB_C"/>
    <property type="match status" value="1"/>
</dbReference>
<dbReference type="GO" id="GO:0015031">
    <property type="term" value="P:protein transport"/>
    <property type="evidence" value="ECO:0007669"/>
    <property type="project" value="UniProtKB-KW"/>
</dbReference>
<keyword evidence="7" id="KW-0653">Protein transport</keyword>
<feature type="domain" description="TonB C-terminal" evidence="11">
    <location>
        <begin position="357"/>
        <end position="453"/>
    </location>
</feature>
<evidence type="ECO:0000256" key="5">
    <source>
        <dbReference type="ARBA" id="ARBA00022519"/>
    </source>
</evidence>
<evidence type="ECO:0000256" key="8">
    <source>
        <dbReference type="ARBA" id="ARBA00022989"/>
    </source>
</evidence>
<keyword evidence="4" id="KW-1003">Cell membrane</keyword>
<keyword evidence="6 10" id="KW-0812">Transmembrane</keyword>
<evidence type="ECO:0000256" key="4">
    <source>
        <dbReference type="ARBA" id="ARBA00022475"/>
    </source>
</evidence>
<evidence type="ECO:0000313" key="12">
    <source>
        <dbReference type="EMBL" id="PVZ08022.1"/>
    </source>
</evidence>
<keyword evidence="5" id="KW-0997">Cell inner membrane</keyword>
<gene>
    <name evidence="12" type="ORF">C7382_1166</name>
</gene>
<feature type="transmembrane region" description="Helical" evidence="10">
    <location>
        <begin position="38"/>
        <end position="60"/>
    </location>
</feature>
<feature type="transmembrane region" description="Helical" evidence="10">
    <location>
        <begin position="279"/>
        <end position="299"/>
    </location>
</feature>
<dbReference type="Pfam" id="PF05569">
    <property type="entry name" value="Peptidase_M56"/>
    <property type="match status" value="1"/>
</dbReference>
<evidence type="ECO:0000256" key="9">
    <source>
        <dbReference type="ARBA" id="ARBA00023136"/>
    </source>
</evidence>
<protein>
    <submittedName>
        <fullName evidence="12">Outer membrane transport energization protein TonB</fullName>
    </submittedName>
</protein>
<dbReference type="CDD" id="cd07341">
    <property type="entry name" value="M56_BlaR1_MecR1_like"/>
    <property type="match status" value="1"/>
</dbReference>
<dbReference type="InterPro" id="IPR006260">
    <property type="entry name" value="TonB/TolA_C"/>
</dbReference>
<organism evidence="12 13">
    <name type="scientific">Porphyromonas loveana</name>
    <dbReference type="NCBI Taxonomy" id="1884669"/>
    <lineage>
        <taxon>Bacteria</taxon>
        <taxon>Pseudomonadati</taxon>
        <taxon>Bacteroidota</taxon>
        <taxon>Bacteroidia</taxon>
        <taxon>Bacteroidales</taxon>
        <taxon>Porphyromonadaceae</taxon>
        <taxon>Porphyromonas</taxon>
    </lineage>
</organism>
<keyword evidence="8 10" id="KW-1133">Transmembrane helix</keyword>
<dbReference type="InterPro" id="IPR008756">
    <property type="entry name" value="Peptidase_M56"/>
</dbReference>
<evidence type="ECO:0000256" key="1">
    <source>
        <dbReference type="ARBA" id="ARBA00004383"/>
    </source>
</evidence>